<feature type="region of interest" description="Disordered" evidence="1">
    <location>
        <begin position="378"/>
        <end position="412"/>
    </location>
</feature>
<evidence type="ECO:0000256" key="1">
    <source>
        <dbReference type="SAM" id="MobiDB-lite"/>
    </source>
</evidence>
<dbReference type="EMBL" id="PKPP01008782">
    <property type="protein sequence ID" value="PWA49787.1"/>
    <property type="molecule type" value="Genomic_DNA"/>
</dbReference>
<dbReference type="AlphaFoldDB" id="A0A2U1LLA8"/>
<dbReference type="PANTHER" id="PTHR33385:SF28">
    <property type="entry name" value="X-RAY INDUCED TRANSCRIPT 1"/>
    <property type="match status" value="1"/>
</dbReference>
<dbReference type="PANTHER" id="PTHR33385">
    <property type="entry name" value="PROTEIN XRI1"/>
    <property type="match status" value="1"/>
</dbReference>
<evidence type="ECO:0000313" key="2">
    <source>
        <dbReference type="EMBL" id="PWA49787.1"/>
    </source>
</evidence>
<dbReference type="InterPro" id="IPR039933">
    <property type="entry name" value="XRI1"/>
</dbReference>
<feature type="compositionally biased region" description="Polar residues" evidence="1">
    <location>
        <begin position="383"/>
        <end position="400"/>
    </location>
</feature>
<accession>A0A2U1LLA8</accession>
<comment type="caution">
    <text evidence="2">The sequence shown here is derived from an EMBL/GenBank/DDBJ whole genome shotgun (WGS) entry which is preliminary data.</text>
</comment>
<proteinExistence type="predicted"/>
<evidence type="ECO:0008006" key="4">
    <source>
        <dbReference type="Google" id="ProtNLM"/>
    </source>
</evidence>
<name>A0A2U1LLA8_ARTAN</name>
<dbReference type="OrthoDB" id="1913204at2759"/>
<reference evidence="2 3" key="1">
    <citation type="journal article" date="2018" name="Mol. Plant">
        <title>The genome of Artemisia annua provides insight into the evolution of Asteraceae family and artemisinin biosynthesis.</title>
        <authorList>
            <person name="Shen Q."/>
            <person name="Zhang L."/>
            <person name="Liao Z."/>
            <person name="Wang S."/>
            <person name="Yan T."/>
            <person name="Shi P."/>
            <person name="Liu M."/>
            <person name="Fu X."/>
            <person name="Pan Q."/>
            <person name="Wang Y."/>
            <person name="Lv Z."/>
            <person name="Lu X."/>
            <person name="Zhang F."/>
            <person name="Jiang W."/>
            <person name="Ma Y."/>
            <person name="Chen M."/>
            <person name="Hao X."/>
            <person name="Li L."/>
            <person name="Tang Y."/>
            <person name="Lv G."/>
            <person name="Zhou Y."/>
            <person name="Sun X."/>
            <person name="Brodelius P.E."/>
            <person name="Rose J.K.C."/>
            <person name="Tang K."/>
        </authorList>
    </citation>
    <scope>NUCLEOTIDE SEQUENCE [LARGE SCALE GENOMIC DNA]</scope>
    <source>
        <strain evidence="3">cv. Huhao1</strain>
        <tissue evidence="2">Leaf</tissue>
    </source>
</reference>
<keyword evidence="3" id="KW-1185">Reference proteome</keyword>
<gene>
    <name evidence="2" type="ORF">CTI12_AA478360</name>
</gene>
<sequence>MWDWKGEDYGLQLDASNSLWNNANENDDDLSYVFNEATPVRSCEDLGYQVTDNENVSKGMETCREASSQSKRRRVLHFDDESLDVDVLTLCDETFSSSFLKSKEREDSLDGAFDDMAQWVSGFADDMSASASGNEGLDQSSEGWLADCLVNDSGMHFSPDDMSLSGTSDTQFNLTDVNSSQPEDRRNMAQKRTPSRANVIFKGKKSFIKTPAKMTSSVVLPFDFVKPCEGQGGTITLKDINQKILTPPPKAKKPYEDPTIAYPTSAFSGKPIRRRVLHFDDESLDVDVLTLCDETFSSSFLKSKEREDSLDGAFDDMAQWVSGFAGLTLENLYAMIRVCITGLDDMSASASGNEGLDQSSEGWLADCLVNDSGMHFSPDDMSLSGTSDTQVNLTDVNSSQPEDRRNMAQKRTPSRANVIFKGKKSFIKTPAKMTSSVVLPFDFVKPCEGQGGTITLKDINQKILTPPPKAKKPYEDPTIAYPTSAFSGKPIVGKTKIRTEGGKGSITIMRTKG</sequence>
<evidence type="ECO:0000313" key="3">
    <source>
        <dbReference type="Proteomes" id="UP000245207"/>
    </source>
</evidence>
<dbReference type="GO" id="GO:0007143">
    <property type="term" value="P:female meiotic nuclear division"/>
    <property type="evidence" value="ECO:0007669"/>
    <property type="project" value="InterPro"/>
</dbReference>
<feature type="region of interest" description="Disordered" evidence="1">
    <location>
        <begin position="159"/>
        <end position="193"/>
    </location>
</feature>
<dbReference type="GO" id="GO:0007140">
    <property type="term" value="P:male meiotic nuclear division"/>
    <property type="evidence" value="ECO:0007669"/>
    <property type="project" value="InterPro"/>
</dbReference>
<dbReference type="STRING" id="35608.A0A2U1LLA8"/>
<protein>
    <recommendedName>
        <fullName evidence="4">Protein XRI1</fullName>
    </recommendedName>
</protein>
<feature type="compositionally biased region" description="Polar residues" evidence="1">
    <location>
        <begin position="164"/>
        <end position="181"/>
    </location>
</feature>
<dbReference type="Proteomes" id="UP000245207">
    <property type="component" value="Unassembled WGS sequence"/>
</dbReference>
<organism evidence="2 3">
    <name type="scientific">Artemisia annua</name>
    <name type="common">Sweet wormwood</name>
    <dbReference type="NCBI Taxonomy" id="35608"/>
    <lineage>
        <taxon>Eukaryota</taxon>
        <taxon>Viridiplantae</taxon>
        <taxon>Streptophyta</taxon>
        <taxon>Embryophyta</taxon>
        <taxon>Tracheophyta</taxon>
        <taxon>Spermatophyta</taxon>
        <taxon>Magnoliopsida</taxon>
        <taxon>eudicotyledons</taxon>
        <taxon>Gunneridae</taxon>
        <taxon>Pentapetalae</taxon>
        <taxon>asterids</taxon>
        <taxon>campanulids</taxon>
        <taxon>Asterales</taxon>
        <taxon>Asteraceae</taxon>
        <taxon>Asteroideae</taxon>
        <taxon>Anthemideae</taxon>
        <taxon>Artemisiinae</taxon>
        <taxon>Artemisia</taxon>
    </lineage>
</organism>